<name>A0AA41QZ49_9BACT</name>
<proteinExistence type="predicted"/>
<accession>A0AA41QZ49</accession>
<dbReference type="GO" id="GO:0016787">
    <property type="term" value="F:hydrolase activity"/>
    <property type="evidence" value="ECO:0007669"/>
    <property type="project" value="UniProtKB-KW"/>
</dbReference>
<dbReference type="Pfam" id="PF06745">
    <property type="entry name" value="ATPase"/>
    <property type="match status" value="2"/>
</dbReference>
<evidence type="ECO:0000256" key="3">
    <source>
        <dbReference type="ARBA" id="ARBA00022679"/>
    </source>
</evidence>
<reference evidence="9" key="1">
    <citation type="submission" date="2022-04" db="EMBL/GenBank/DDBJ databases">
        <title>Desulfatitalea alkaliphila sp. nov., a novel anaerobic sulfate-reducing bacterium isolated from terrestrial mud volcano, Taman Peninsula, Russia.</title>
        <authorList>
            <person name="Khomyakova M.A."/>
            <person name="Merkel A.Y."/>
            <person name="Slobodkin A.I."/>
        </authorList>
    </citation>
    <scope>NUCLEOTIDE SEQUENCE</scope>
    <source>
        <strain evidence="9">M08but</strain>
    </source>
</reference>
<dbReference type="GO" id="GO:0004674">
    <property type="term" value="F:protein serine/threonine kinase activity"/>
    <property type="evidence" value="ECO:0007669"/>
    <property type="project" value="UniProtKB-EC"/>
</dbReference>
<protein>
    <recommendedName>
        <fullName evidence="1">non-specific serine/threonine protein kinase</fullName>
        <ecNumber evidence="1">2.7.11.1</ecNumber>
    </recommendedName>
</protein>
<evidence type="ECO:0000256" key="4">
    <source>
        <dbReference type="ARBA" id="ARBA00022737"/>
    </source>
</evidence>
<dbReference type="EC" id="2.7.11.1" evidence="1"/>
<dbReference type="GO" id="GO:0005524">
    <property type="term" value="F:ATP binding"/>
    <property type="evidence" value="ECO:0007669"/>
    <property type="project" value="InterPro"/>
</dbReference>
<dbReference type="NCBIfam" id="NF006799">
    <property type="entry name" value="PRK09302.1"/>
    <property type="match status" value="1"/>
</dbReference>
<dbReference type="PIRSF" id="PIRSF039117">
    <property type="entry name" value="KaiC"/>
    <property type="match status" value="1"/>
</dbReference>
<evidence type="ECO:0000256" key="6">
    <source>
        <dbReference type="ARBA" id="ARBA00022801"/>
    </source>
</evidence>
<keyword evidence="2" id="KW-0597">Phosphoprotein</keyword>
<dbReference type="InterPro" id="IPR014774">
    <property type="entry name" value="KaiC-like_dom"/>
</dbReference>
<dbReference type="AlphaFoldDB" id="A0AA41QZ49"/>
<dbReference type="PANTHER" id="PTHR42926:SF1">
    <property type="entry name" value="CIRCADIAN CLOCK OSCILLATOR PROTEIN KAIC 1"/>
    <property type="match status" value="1"/>
</dbReference>
<dbReference type="PRINTS" id="PR01874">
    <property type="entry name" value="DNAREPAIRADA"/>
</dbReference>
<keyword evidence="3 9" id="KW-0808">Transferase</keyword>
<feature type="domain" description="KaiC" evidence="8">
    <location>
        <begin position="15"/>
        <end position="252"/>
    </location>
</feature>
<gene>
    <name evidence="9" type="primary">kaiC</name>
    <name evidence="9" type="ORF">MRX98_00370</name>
</gene>
<dbReference type="InterPro" id="IPR027417">
    <property type="entry name" value="P-loop_NTPase"/>
</dbReference>
<evidence type="ECO:0000313" key="10">
    <source>
        <dbReference type="Proteomes" id="UP001165427"/>
    </source>
</evidence>
<dbReference type="InterPro" id="IPR030665">
    <property type="entry name" value="KaiC"/>
</dbReference>
<keyword evidence="10" id="KW-1185">Reference proteome</keyword>
<evidence type="ECO:0000256" key="2">
    <source>
        <dbReference type="ARBA" id="ARBA00022553"/>
    </source>
</evidence>
<dbReference type="PROSITE" id="PS51146">
    <property type="entry name" value="KAIC"/>
    <property type="match status" value="2"/>
</dbReference>
<evidence type="ECO:0000256" key="1">
    <source>
        <dbReference type="ARBA" id="ARBA00012513"/>
    </source>
</evidence>
<comment type="caution">
    <text evidence="9">The sequence shown here is derived from an EMBL/GenBank/DDBJ whole genome shotgun (WGS) entry which is preliminary data.</text>
</comment>
<dbReference type="Gene3D" id="3.40.50.300">
    <property type="entry name" value="P-loop containing nucleotide triphosphate hydrolases"/>
    <property type="match status" value="2"/>
</dbReference>
<dbReference type="RefSeq" id="WP_246902041.1">
    <property type="nucleotide sequence ID" value="NZ_JALJRB010000001.1"/>
</dbReference>
<dbReference type="SUPFAM" id="SSF52540">
    <property type="entry name" value="P-loop containing nucleoside triphosphate hydrolases"/>
    <property type="match status" value="2"/>
</dbReference>
<evidence type="ECO:0000256" key="5">
    <source>
        <dbReference type="ARBA" id="ARBA00022777"/>
    </source>
</evidence>
<keyword evidence="5" id="KW-0418">Kinase</keyword>
<keyword evidence="4" id="KW-0677">Repeat</keyword>
<dbReference type="EMBL" id="JALJRB010000001">
    <property type="protein sequence ID" value="MCJ8499009.1"/>
    <property type="molecule type" value="Genomic_DNA"/>
</dbReference>
<dbReference type="InterPro" id="IPR010624">
    <property type="entry name" value="KaiC_dom"/>
</dbReference>
<feature type="domain" description="KaiC" evidence="8">
    <location>
        <begin position="253"/>
        <end position="485"/>
    </location>
</feature>
<dbReference type="Proteomes" id="UP001165427">
    <property type="component" value="Unassembled WGS sequence"/>
</dbReference>
<evidence type="ECO:0000259" key="8">
    <source>
        <dbReference type="PROSITE" id="PS51146"/>
    </source>
</evidence>
<dbReference type="PANTHER" id="PTHR42926">
    <property type="match status" value="1"/>
</dbReference>
<dbReference type="InterPro" id="IPR051347">
    <property type="entry name" value="Circadian_clock_KaiC-rel"/>
</dbReference>
<keyword evidence="6" id="KW-0378">Hydrolase</keyword>
<dbReference type="InterPro" id="IPR003593">
    <property type="entry name" value="AAA+_ATPase"/>
</dbReference>
<evidence type="ECO:0000313" key="9">
    <source>
        <dbReference type="EMBL" id="MCJ8499009.1"/>
    </source>
</evidence>
<evidence type="ECO:0000256" key="7">
    <source>
        <dbReference type="SAM" id="MobiDB-lite"/>
    </source>
</evidence>
<feature type="region of interest" description="Disordered" evidence="7">
    <location>
        <begin position="470"/>
        <end position="492"/>
    </location>
</feature>
<organism evidence="9 10">
    <name type="scientific">Desulfatitalea alkaliphila</name>
    <dbReference type="NCBI Taxonomy" id="2929485"/>
    <lineage>
        <taxon>Bacteria</taxon>
        <taxon>Pseudomonadati</taxon>
        <taxon>Thermodesulfobacteriota</taxon>
        <taxon>Desulfobacteria</taxon>
        <taxon>Desulfobacterales</taxon>
        <taxon>Desulfosarcinaceae</taxon>
        <taxon>Desulfatitalea</taxon>
    </lineage>
</organism>
<dbReference type="SMART" id="SM00382">
    <property type="entry name" value="AAA"/>
    <property type="match status" value="2"/>
</dbReference>
<sequence>MNDFSSGNGIIQAIPKLKTGNTNLDAVLQGGFPKNRLSLISGGAGTGKTLLTLECVYRKALTGESAVFVTFEENAAVLRENAAALGWNLADLEASGRFFIQAVDTPITVIRSGEFDVQGLLAMLDRRLKTVGATWLAIDAIDMLLRIFDQDVLEREQLGLLCNWLGKREVTTLLTVKAMTSGEKVYPYLDFMADCVLHLDQRMDGEVRTRRLRVNKYRGSGFLSNEYPYVIDSRGVRLVPVSCMALNHVALRDRMSSGIQNLDRLLGGGFFKGSTILFSGPSGVGKTLLASTYARAACRQGERVLYISFEESADSLISGGRNAGLELQSLVEKQLLHIMPIMPESMGTEQHLFHILDAIERYSVEHVVLDAISACRRMGAPKAAFDLLLRLVNHCKTQGIACVFTNQALSTGGHHEISGVGLSSLLDTALVMRYVKARDELQRRLLVFKSRGSAHSNRYHELRITDEGIVISDPRPDTAGDHGSNPVKPTEA</sequence>